<reference evidence="1 2" key="1">
    <citation type="submission" date="2020-09" db="EMBL/GenBank/DDBJ databases">
        <title>Methylomonas albis sp. nov. and Methylomonas fluvii sp. nov.: Two cold-adapted methanotrophs from the River Elbe and an amended description of Methylovulum psychrotolerans strain Eb1.</title>
        <authorList>
            <person name="Bussmann I.K."/>
            <person name="Klings K.-W."/>
            <person name="Warnstedt J."/>
            <person name="Hoppert M."/>
            <person name="Saborowski A."/>
            <person name="Horn F."/>
            <person name="Liebner S."/>
        </authorList>
    </citation>
    <scope>NUCLEOTIDE SEQUENCE [LARGE SCALE GENOMIC DNA]</scope>
    <source>
        <strain evidence="1 2">EbA</strain>
    </source>
</reference>
<dbReference type="CDD" id="cd11530">
    <property type="entry name" value="NTP-PPase_DR2231_like"/>
    <property type="match status" value="1"/>
</dbReference>
<protein>
    <submittedName>
        <fullName evidence="1">Nucleoside triphosphate pyrophosphohydrolase family protein</fullName>
    </submittedName>
</protein>
<dbReference type="InterPro" id="IPR023292">
    <property type="entry name" value="NTP_PyroPHydrolase-like_dom_sf"/>
</dbReference>
<keyword evidence="2" id="KW-1185">Reference proteome</keyword>
<dbReference type="Proteomes" id="UP000652176">
    <property type="component" value="Unassembled WGS sequence"/>
</dbReference>
<proteinExistence type="predicted"/>
<evidence type="ECO:0000313" key="2">
    <source>
        <dbReference type="Proteomes" id="UP000652176"/>
    </source>
</evidence>
<dbReference type="InterPro" id="IPR033653">
    <property type="entry name" value="NTP-PPase_DR2231-like"/>
</dbReference>
<evidence type="ECO:0000313" key="1">
    <source>
        <dbReference type="EMBL" id="MBD9356671.1"/>
    </source>
</evidence>
<gene>
    <name evidence="1" type="ORF">IE877_12380</name>
</gene>
<dbReference type="Gene3D" id="1.10.3420.10">
    <property type="entry name" value="putative ntp pyrophosphohydrolase like domain"/>
    <property type="match status" value="1"/>
</dbReference>
<organism evidence="1 2">
    <name type="scientific">Methylomonas albis</name>
    <dbReference type="NCBI Taxonomy" id="1854563"/>
    <lineage>
        <taxon>Bacteria</taxon>
        <taxon>Pseudomonadati</taxon>
        <taxon>Pseudomonadota</taxon>
        <taxon>Gammaproteobacteria</taxon>
        <taxon>Methylococcales</taxon>
        <taxon>Methylococcaceae</taxon>
        <taxon>Methylomonas</taxon>
    </lineage>
</organism>
<name>A0ABR9D0L7_9GAMM</name>
<accession>A0ABR9D0L7</accession>
<comment type="caution">
    <text evidence="1">The sequence shown here is derived from an EMBL/GenBank/DDBJ whole genome shotgun (WGS) entry which is preliminary data.</text>
</comment>
<sequence length="164" mass="18077">MNKHLQQVRDFHRKFGINQPDDGESGHLSNMDIVMRQALLLDCGSETFRAIASGDLTKILAGLVDLSFNALAAIASRGDDVIAVSANWRQDGSVLSVMRVLSEKINQCTSGETVHYSGLYAICAHLSQRFVNADFDEAFQIVHQHLMSGRGDTERLDLSPALFE</sequence>
<dbReference type="RefSeq" id="WP_192375002.1">
    <property type="nucleotide sequence ID" value="NZ_CAJHIV010000001.1"/>
</dbReference>
<dbReference type="EMBL" id="JACXSS010000001">
    <property type="protein sequence ID" value="MBD9356671.1"/>
    <property type="molecule type" value="Genomic_DNA"/>
</dbReference>